<keyword evidence="3" id="KW-1185">Reference proteome</keyword>
<evidence type="ECO:0000313" key="2">
    <source>
        <dbReference type="EMBL" id="PWN24437.1"/>
    </source>
</evidence>
<organism evidence="2 3">
    <name type="scientific">Jaminaea rosea</name>
    <dbReference type="NCBI Taxonomy" id="1569628"/>
    <lineage>
        <taxon>Eukaryota</taxon>
        <taxon>Fungi</taxon>
        <taxon>Dikarya</taxon>
        <taxon>Basidiomycota</taxon>
        <taxon>Ustilaginomycotina</taxon>
        <taxon>Exobasidiomycetes</taxon>
        <taxon>Microstromatales</taxon>
        <taxon>Microstromatales incertae sedis</taxon>
        <taxon>Jaminaea</taxon>
    </lineage>
</organism>
<dbReference type="Proteomes" id="UP000245884">
    <property type="component" value="Unassembled WGS sequence"/>
</dbReference>
<keyword evidence="1" id="KW-0732">Signal</keyword>
<evidence type="ECO:0008006" key="4">
    <source>
        <dbReference type="Google" id="ProtNLM"/>
    </source>
</evidence>
<reference evidence="2 3" key="1">
    <citation type="journal article" date="2018" name="Mol. Biol. Evol.">
        <title>Broad Genomic Sampling Reveals a Smut Pathogenic Ancestry of the Fungal Clade Ustilaginomycotina.</title>
        <authorList>
            <person name="Kijpornyongpan T."/>
            <person name="Mondo S.J."/>
            <person name="Barry K."/>
            <person name="Sandor L."/>
            <person name="Lee J."/>
            <person name="Lipzen A."/>
            <person name="Pangilinan J."/>
            <person name="LaButti K."/>
            <person name="Hainaut M."/>
            <person name="Henrissat B."/>
            <person name="Grigoriev I.V."/>
            <person name="Spatafora J.W."/>
            <person name="Aime M.C."/>
        </authorList>
    </citation>
    <scope>NUCLEOTIDE SEQUENCE [LARGE SCALE GENOMIC DNA]</scope>
    <source>
        <strain evidence="2 3">MCA 5214</strain>
    </source>
</reference>
<gene>
    <name evidence="2" type="ORF">BDZ90DRAFT_234992</name>
</gene>
<dbReference type="EMBL" id="KZ819681">
    <property type="protein sequence ID" value="PWN24437.1"/>
    <property type="molecule type" value="Genomic_DNA"/>
</dbReference>
<dbReference type="AlphaFoldDB" id="A0A316UGI5"/>
<evidence type="ECO:0000256" key="1">
    <source>
        <dbReference type="SAM" id="SignalP"/>
    </source>
</evidence>
<proteinExistence type="predicted"/>
<protein>
    <recommendedName>
        <fullName evidence="4">Cyanovirin-N domain-containing protein</fullName>
    </recommendedName>
</protein>
<feature type="signal peptide" evidence="1">
    <location>
        <begin position="1"/>
        <end position="21"/>
    </location>
</feature>
<dbReference type="RefSeq" id="XP_025359049.1">
    <property type="nucleotide sequence ID" value="XM_025507223.1"/>
</dbReference>
<accession>A0A316UGI5</accession>
<dbReference type="GeneID" id="37029046"/>
<feature type="chain" id="PRO_5016370382" description="Cyanovirin-N domain-containing protein" evidence="1">
    <location>
        <begin position="22"/>
        <end position="144"/>
    </location>
</feature>
<name>A0A316UGI5_9BASI</name>
<evidence type="ECO:0000313" key="3">
    <source>
        <dbReference type="Proteomes" id="UP000245884"/>
    </source>
</evidence>
<sequence length="144" mass="15432">MLHLNPLITASLLLLAPRATANHFTCNWGGPSPDPGKAGFTKLCEATQHQVNDHQATFHCDNNPTSLVADWGFLAPGLLEFGTPCNGGGYGSSLQCETGGAAWGICIEGKSGRECKYLNRYDDCAWPGTFTLETLPSKVIIYNS</sequence>